<evidence type="ECO:0000313" key="1">
    <source>
        <dbReference type="EMBL" id="QXJ27107.1"/>
    </source>
</evidence>
<dbReference type="AlphaFoldDB" id="A0A8F5GS78"/>
<dbReference type="GeneID" id="65564363"/>
<protein>
    <submittedName>
        <fullName evidence="1">Transcriptional regulator, wHTH</fullName>
    </submittedName>
</protein>
<dbReference type="EMBL" id="CP077717">
    <property type="protein sequence ID" value="QXJ30000.1"/>
    <property type="molecule type" value="Genomic_DNA"/>
</dbReference>
<accession>A0A8F5GS78</accession>
<evidence type="ECO:0000313" key="3">
    <source>
        <dbReference type="Proteomes" id="UP000694018"/>
    </source>
</evidence>
<dbReference type="RefSeq" id="WP_218265759.1">
    <property type="nucleotide sequence ID" value="NZ_CP077716.1"/>
</dbReference>
<gene>
    <name evidence="2" type="ORF">J5U23_02889</name>
    <name evidence="1" type="ORF">J5U23_p2889</name>
</gene>
<organism evidence="1 3">
    <name type="scientific">Saccharolobus shibatae (strain ATCC 51178 / DSM 5389 / JCM 8931 / NBRC 15437 / B12)</name>
    <name type="common">Sulfolobus shibatae</name>
    <dbReference type="NCBI Taxonomy" id="523848"/>
    <lineage>
        <taxon>Archaea</taxon>
        <taxon>Thermoproteota</taxon>
        <taxon>Thermoprotei</taxon>
        <taxon>Sulfolobales</taxon>
        <taxon>Sulfolobaceae</taxon>
        <taxon>Saccharolobus</taxon>
    </lineage>
</organism>
<dbReference type="EMBL" id="CP077716">
    <property type="protein sequence ID" value="QXJ27107.1"/>
    <property type="molecule type" value="Genomic_DNA"/>
</dbReference>
<dbReference type="KEGG" id="sshi:J5U23_02889"/>
<dbReference type="Proteomes" id="UP000694018">
    <property type="component" value="Plasmid pB12E5"/>
</dbReference>
<sequence length="90" mass="10375">MESTFLNKGGILLIILYKKGGIAFESELINITKFSPGTIQSWKERLKEKGYIEVTKDKNKVYIKLTKKGKEIAERLITLETRIETIVEEK</sequence>
<evidence type="ECO:0000313" key="2">
    <source>
        <dbReference type="EMBL" id="QXJ30000.1"/>
    </source>
</evidence>
<reference evidence="1" key="1">
    <citation type="journal article" date="2021" name="Environ. Microbiol.">
        <title>New insights into the diversity and evolution of the archaeal mobilome from three complete genomes of Saccharolobus shibatae.</title>
        <authorList>
            <person name="Medvedeva S."/>
            <person name="Brandt D."/>
            <person name="Cvirkaite-Krupovic V."/>
            <person name="Liu Y."/>
            <person name="Severinov K."/>
            <person name="Ishino S."/>
            <person name="Ishino Y."/>
            <person name="Prangishvili D."/>
            <person name="Kalinowski J."/>
            <person name="Krupovic M."/>
        </authorList>
    </citation>
    <scope>NUCLEOTIDE SEQUENCE</scope>
    <source>
        <strain evidence="2">B12</strain>
        <plasmid evidence="1">pB12E5</plasmid>
    </source>
</reference>
<proteinExistence type="predicted"/>
<dbReference type="KEGG" id="sshi:J5U23_p2889"/>
<dbReference type="Proteomes" id="UP000694018">
    <property type="component" value="Chromosome"/>
</dbReference>
<keyword evidence="1" id="KW-0614">Plasmid</keyword>
<name>A0A8F5GS78_SACSH</name>
<geneLocation type="plasmid" evidence="1 3">
    <name>pB12E5</name>
</geneLocation>